<keyword evidence="4 6" id="KW-0067">ATP-binding</keyword>
<proteinExistence type="inferred from homology"/>
<dbReference type="GO" id="GO:0005524">
    <property type="term" value="F:ATP binding"/>
    <property type="evidence" value="ECO:0007669"/>
    <property type="project" value="UniProtKB-KW"/>
</dbReference>
<dbReference type="PANTHER" id="PTHR42734:SF17">
    <property type="entry name" value="METAL TRANSPORT SYSTEM ATP-BINDING PROTEIN TM_0124-RELATED"/>
    <property type="match status" value="1"/>
</dbReference>
<evidence type="ECO:0000313" key="6">
    <source>
        <dbReference type="EMBL" id="MFD1293962.1"/>
    </source>
</evidence>
<dbReference type="PROSITE" id="PS50893">
    <property type="entry name" value="ABC_TRANSPORTER_2"/>
    <property type="match status" value="1"/>
</dbReference>
<sequence>MEQQKHWAIDGSNFSMESNFIKQMLKGEGKAPLTFLKNKKGLLFSKSTLTNFIKEEVQHNIFTLTNKNERSITTYSSGEQKKALLSYLLSKNPDFLILDNPFDLLDQAFQKELLLKLKELSKHITFIQIFKRVDTVLPFINNVLQFKEESIVFTGTLNAYKAQIKVEQNFKLNKTIPPAINIFKITKNPLIEFKNVSVNYASKTILNNIYWQINKGDFWQLMGPNGSGKTTLLTMVTGDNPKAYGKNLILFGQKKGSGESVWEVKQKIGYITPAMTSLFNGRYTVEQMIISGFYDSIGLYKQPTIAKKKIANEWIELIGLTAHKTSWFSALSEEQKCMVLIARSMVKHPPLLILDEPTQGLSDANVSIITSLVNKIAQESETSIIYVSHQQEKGLIPKNIYKLVPTENGSIGEIILNNK</sequence>
<dbReference type="InterPro" id="IPR027417">
    <property type="entry name" value="P-loop_NTPase"/>
</dbReference>
<dbReference type="Proteomes" id="UP001597241">
    <property type="component" value="Unassembled WGS sequence"/>
</dbReference>
<gene>
    <name evidence="6" type="ORF">ACFQ5N_08955</name>
</gene>
<protein>
    <submittedName>
        <fullName evidence="6">ATP-binding cassette domain-containing protein</fullName>
    </submittedName>
</protein>
<comment type="caution">
    <text evidence="6">The sequence shown here is derived from an EMBL/GenBank/DDBJ whole genome shotgun (WGS) entry which is preliminary data.</text>
</comment>
<accession>A0ABW3WR27</accession>
<dbReference type="SMART" id="SM00382">
    <property type="entry name" value="AAA"/>
    <property type="match status" value="1"/>
</dbReference>
<dbReference type="RefSeq" id="WP_386809157.1">
    <property type="nucleotide sequence ID" value="NZ_JBHTMV010000004.1"/>
</dbReference>
<feature type="domain" description="ABC transporter" evidence="5">
    <location>
        <begin position="191"/>
        <end position="418"/>
    </location>
</feature>
<keyword evidence="7" id="KW-1185">Reference proteome</keyword>
<reference evidence="7" key="1">
    <citation type="journal article" date="2019" name="Int. J. Syst. Evol. Microbiol.">
        <title>The Global Catalogue of Microorganisms (GCM) 10K type strain sequencing project: providing services to taxonomists for standard genome sequencing and annotation.</title>
        <authorList>
            <consortium name="The Broad Institute Genomics Platform"/>
            <consortium name="The Broad Institute Genome Sequencing Center for Infectious Disease"/>
            <person name="Wu L."/>
            <person name="Ma J."/>
        </authorList>
    </citation>
    <scope>NUCLEOTIDE SEQUENCE [LARGE SCALE GENOMIC DNA]</scope>
    <source>
        <strain evidence="7">CCUG 62221</strain>
    </source>
</reference>
<dbReference type="SUPFAM" id="SSF52540">
    <property type="entry name" value="P-loop containing nucleoside triphosphate hydrolases"/>
    <property type="match status" value="2"/>
</dbReference>
<dbReference type="InterPro" id="IPR003439">
    <property type="entry name" value="ABC_transporter-like_ATP-bd"/>
</dbReference>
<dbReference type="Pfam" id="PF00005">
    <property type="entry name" value="ABC_tran"/>
    <property type="match status" value="1"/>
</dbReference>
<dbReference type="PANTHER" id="PTHR42734">
    <property type="entry name" value="METAL TRANSPORT SYSTEM ATP-BINDING PROTEIN TM_0124-RELATED"/>
    <property type="match status" value="1"/>
</dbReference>
<evidence type="ECO:0000256" key="2">
    <source>
        <dbReference type="ARBA" id="ARBA00022448"/>
    </source>
</evidence>
<dbReference type="EMBL" id="JBHTMV010000004">
    <property type="protein sequence ID" value="MFD1293962.1"/>
    <property type="molecule type" value="Genomic_DNA"/>
</dbReference>
<comment type="similarity">
    <text evidence="1">Belongs to the ABC transporter superfamily.</text>
</comment>
<organism evidence="6 7">
    <name type="scientific">Lutibacter holmesii</name>
    <dbReference type="NCBI Taxonomy" id="1137985"/>
    <lineage>
        <taxon>Bacteria</taxon>
        <taxon>Pseudomonadati</taxon>
        <taxon>Bacteroidota</taxon>
        <taxon>Flavobacteriia</taxon>
        <taxon>Flavobacteriales</taxon>
        <taxon>Flavobacteriaceae</taxon>
        <taxon>Lutibacter</taxon>
    </lineage>
</organism>
<evidence type="ECO:0000256" key="1">
    <source>
        <dbReference type="ARBA" id="ARBA00005417"/>
    </source>
</evidence>
<evidence type="ECO:0000259" key="5">
    <source>
        <dbReference type="PROSITE" id="PS50893"/>
    </source>
</evidence>
<evidence type="ECO:0000256" key="3">
    <source>
        <dbReference type="ARBA" id="ARBA00022741"/>
    </source>
</evidence>
<dbReference type="Gene3D" id="3.40.50.300">
    <property type="entry name" value="P-loop containing nucleotide triphosphate hydrolases"/>
    <property type="match status" value="2"/>
</dbReference>
<keyword evidence="3" id="KW-0547">Nucleotide-binding</keyword>
<dbReference type="InterPro" id="IPR003593">
    <property type="entry name" value="AAA+_ATPase"/>
</dbReference>
<evidence type="ECO:0000256" key="4">
    <source>
        <dbReference type="ARBA" id="ARBA00022840"/>
    </source>
</evidence>
<dbReference type="InterPro" id="IPR050153">
    <property type="entry name" value="Metal_Ion_Import_ABC"/>
</dbReference>
<name>A0ABW3WR27_9FLAO</name>
<evidence type="ECO:0000313" key="7">
    <source>
        <dbReference type="Proteomes" id="UP001597241"/>
    </source>
</evidence>
<keyword evidence="2" id="KW-0813">Transport</keyword>